<keyword evidence="3" id="KW-1185">Reference proteome</keyword>
<evidence type="ECO:0008006" key="4">
    <source>
        <dbReference type="Google" id="ProtNLM"/>
    </source>
</evidence>
<dbReference type="Ensembl" id="ENSSGRT00000019910.1">
    <property type="protein sequence ID" value="ENSSGRP00000018425.1"/>
    <property type="gene ID" value="ENSSGRG00000011199.1"/>
</dbReference>
<evidence type="ECO:0000313" key="2">
    <source>
        <dbReference type="Ensembl" id="ENSSGRP00000018425.1"/>
    </source>
</evidence>
<feature type="compositionally biased region" description="Acidic residues" evidence="1">
    <location>
        <begin position="50"/>
        <end position="60"/>
    </location>
</feature>
<feature type="compositionally biased region" description="Polar residues" evidence="1">
    <location>
        <begin position="193"/>
        <end position="206"/>
    </location>
</feature>
<proteinExistence type="predicted"/>
<accession>A0A672L570</accession>
<name>A0A672L570_SINGR</name>
<protein>
    <recommendedName>
        <fullName evidence="4">Nexilin (F actin binding protein)</fullName>
    </recommendedName>
</protein>
<feature type="compositionally biased region" description="Polar residues" evidence="1">
    <location>
        <begin position="12"/>
        <end position="25"/>
    </location>
</feature>
<evidence type="ECO:0000313" key="3">
    <source>
        <dbReference type="Proteomes" id="UP000472262"/>
    </source>
</evidence>
<evidence type="ECO:0000256" key="1">
    <source>
        <dbReference type="SAM" id="MobiDB-lite"/>
    </source>
</evidence>
<feature type="region of interest" description="Disordered" evidence="1">
    <location>
        <begin position="1"/>
        <end position="206"/>
    </location>
</feature>
<feature type="compositionally biased region" description="Basic and acidic residues" evidence="1">
    <location>
        <begin position="61"/>
        <end position="80"/>
    </location>
</feature>
<feature type="compositionally biased region" description="Basic and acidic residues" evidence="1">
    <location>
        <begin position="141"/>
        <end position="184"/>
    </location>
</feature>
<dbReference type="InParanoid" id="A0A672L570"/>
<dbReference type="AlphaFoldDB" id="A0A672L570"/>
<reference evidence="2" key="1">
    <citation type="submission" date="2025-08" db="UniProtKB">
        <authorList>
            <consortium name="Ensembl"/>
        </authorList>
    </citation>
    <scope>IDENTIFICATION</scope>
</reference>
<reference evidence="2" key="2">
    <citation type="submission" date="2025-09" db="UniProtKB">
        <authorList>
            <consortium name="Ensembl"/>
        </authorList>
    </citation>
    <scope>IDENTIFICATION</scope>
</reference>
<sequence length="206" mass="23913">MTEAMSMADVSTDMTHINNTKNTNDIADANDTENTINDENHKEETCDVSMSEEVEIESAADEAKKTNLPEKEEPKQETKTTGRTRKRERVSKTNEENTNQVEKDEEEDATYDLTNMSEVALKQEKLLKTSKPVQRSYVPKLGKEDVKNKFESMQKAREERNQKRSQEEQKKRREQFVKEREYVRRKQMVSRETCPSASCFVTSSTD</sequence>
<dbReference type="Proteomes" id="UP000472262">
    <property type="component" value="Unassembled WGS sequence"/>
</dbReference>
<organism evidence="2 3">
    <name type="scientific">Sinocyclocheilus grahami</name>
    <name type="common">Dianchi golden-line fish</name>
    <name type="synonym">Barbus grahami</name>
    <dbReference type="NCBI Taxonomy" id="75366"/>
    <lineage>
        <taxon>Eukaryota</taxon>
        <taxon>Metazoa</taxon>
        <taxon>Chordata</taxon>
        <taxon>Craniata</taxon>
        <taxon>Vertebrata</taxon>
        <taxon>Euteleostomi</taxon>
        <taxon>Actinopterygii</taxon>
        <taxon>Neopterygii</taxon>
        <taxon>Teleostei</taxon>
        <taxon>Ostariophysi</taxon>
        <taxon>Cypriniformes</taxon>
        <taxon>Cyprinidae</taxon>
        <taxon>Cyprininae</taxon>
        <taxon>Sinocyclocheilus</taxon>
    </lineage>
</organism>